<feature type="compositionally biased region" description="Low complexity" evidence="1">
    <location>
        <begin position="135"/>
        <end position="146"/>
    </location>
</feature>
<feature type="compositionally biased region" description="Low complexity" evidence="1">
    <location>
        <begin position="1"/>
        <end position="14"/>
    </location>
</feature>
<dbReference type="EMBL" id="JAADJZ010000030">
    <property type="protein sequence ID" value="KAF2866010.1"/>
    <property type="molecule type" value="Genomic_DNA"/>
</dbReference>
<organism evidence="2 3">
    <name type="scientific">Massariosphaeria phaeospora</name>
    <dbReference type="NCBI Taxonomy" id="100035"/>
    <lineage>
        <taxon>Eukaryota</taxon>
        <taxon>Fungi</taxon>
        <taxon>Dikarya</taxon>
        <taxon>Ascomycota</taxon>
        <taxon>Pezizomycotina</taxon>
        <taxon>Dothideomycetes</taxon>
        <taxon>Pleosporomycetidae</taxon>
        <taxon>Pleosporales</taxon>
        <taxon>Pleosporales incertae sedis</taxon>
        <taxon>Massariosphaeria</taxon>
    </lineage>
</organism>
<feature type="compositionally biased region" description="Polar residues" evidence="1">
    <location>
        <begin position="121"/>
        <end position="134"/>
    </location>
</feature>
<protein>
    <submittedName>
        <fullName evidence="2">Uncharacterized protein</fullName>
    </submittedName>
</protein>
<dbReference type="OrthoDB" id="5329403at2759"/>
<sequence length="717" mass="76595">MAPPDAVAAGTAGAPPKPPRRAVGRIVPAVPLALSRPPPAARPMTPEASTPETVTQDEPAPASDEPQTQPAKGQGAAEQAAAAAADDAPLTPDSKTSAMDNGHVVEPTPASPVEQAHDQILETSPDSQVSGSDQASASAPEVSSPVAPEPAPAAVNGAHHVAAPPTELPPPFYPSIKAAVQSPAMEYTEAPFQPPPPTQMQFHRARPSVESIVFGAAQESPAIPSTPQEPEKPAAHHAFARPPPGFAPPPFTPFYPGHAHHPSEPSASFVGPAYTMAPPEAMYVPGRDYMPPHSAGTAAYQGPFQGLFSAGQAPSIVNGAIRSHSQSPNKSLPGEKQPGSDFSDEARGVPWQNGVHYPRENFDQSSFALADYLSAQVANPEFADFILQVRSGRGLLISLPVHGIVVARSAAIADAIRYNAHAAGEAKDSRKLLEISTFDEFSSPDSMSEAVKVLYGAPLLPVNSLRNGLGPYNYDGEQGPTFTEARRRMGQAMSYASAAKVFQILGMYNQGIQLVQALVRWDTVDQALHFGLCGCVAELGQQASGARDSYAAAFLHQVLAFIAYNFPVDFNLYTFAAELRDDPRLPQVFERKMPSHNPRLSKIRFGDAPPQDDLKPSYVTRTLSSILLSLPLHLIEQLFNNPATASHLGWTGVVKIMRDVVDEREKRRRNALKSEVRPSANGTLPRALMDNMYLEERLEASSTHPSGYRLVALPLEN</sequence>
<reference evidence="2 3" key="1">
    <citation type="submission" date="2020-01" db="EMBL/GenBank/DDBJ databases">
        <authorList>
            <consortium name="DOE Joint Genome Institute"/>
            <person name="Haridas S."/>
            <person name="Albert R."/>
            <person name="Binder M."/>
            <person name="Bloem J."/>
            <person name="Labutti K."/>
            <person name="Salamov A."/>
            <person name="Andreopoulos B."/>
            <person name="Baker S.E."/>
            <person name="Barry K."/>
            <person name="Bills G."/>
            <person name="Bluhm B.H."/>
            <person name="Cannon C."/>
            <person name="Castanera R."/>
            <person name="Culley D.E."/>
            <person name="Daum C."/>
            <person name="Ezra D."/>
            <person name="Gonzalez J.B."/>
            <person name="Henrissat B."/>
            <person name="Kuo A."/>
            <person name="Liang C."/>
            <person name="Lipzen A."/>
            <person name="Lutzoni F."/>
            <person name="Magnuson J."/>
            <person name="Mondo S."/>
            <person name="Nolan M."/>
            <person name="Ohm R."/>
            <person name="Pangilinan J."/>
            <person name="Park H.-J.H."/>
            <person name="Ramirez L."/>
            <person name="Alfaro M."/>
            <person name="Sun H."/>
            <person name="Tritt A."/>
            <person name="Yoshinaga Y."/>
            <person name="Zwiers L.-H.L."/>
            <person name="Turgeon B.G."/>
            <person name="Goodwin S.B."/>
            <person name="Spatafora J.W."/>
            <person name="Crous P.W."/>
            <person name="Grigoriev I.V."/>
        </authorList>
    </citation>
    <scope>NUCLEOTIDE SEQUENCE [LARGE SCALE GENOMIC DNA]</scope>
    <source>
        <strain evidence="2 3">CBS 611.86</strain>
    </source>
</reference>
<accession>A0A7C8I5Z9</accession>
<name>A0A7C8I5Z9_9PLEO</name>
<evidence type="ECO:0000313" key="3">
    <source>
        <dbReference type="Proteomes" id="UP000481861"/>
    </source>
</evidence>
<dbReference type="AlphaFoldDB" id="A0A7C8I5Z9"/>
<feature type="compositionally biased region" description="Low complexity" evidence="1">
    <location>
        <begin position="71"/>
        <end position="88"/>
    </location>
</feature>
<dbReference type="Proteomes" id="UP000481861">
    <property type="component" value="Unassembled WGS sequence"/>
</dbReference>
<gene>
    <name evidence="2" type="ORF">BDV95DRAFT_506022</name>
</gene>
<feature type="compositionally biased region" description="Low complexity" evidence="1">
    <location>
        <begin position="24"/>
        <end position="35"/>
    </location>
</feature>
<feature type="compositionally biased region" description="Polar residues" evidence="1">
    <location>
        <begin position="47"/>
        <end position="56"/>
    </location>
</feature>
<evidence type="ECO:0000256" key="1">
    <source>
        <dbReference type="SAM" id="MobiDB-lite"/>
    </source>
</evidence>
<comment type="caution">
    <text evidence="2">The sequence shown here is derived from an EMBL/GenBank/DDBJ whole genome shotgun (WGS) entry which is preliminary data.</text>
</comment>
<evidence type="ECO:0000313" key="2">
    <source>
        <dbReference type="EMBL" id="KAF2866010.1"/>
    </source>
</evidence>
<keyword evidence="3" id="KW-1185">Reference proteome</keyword>
<proteinExistence type="predicted"/>
<feature type="region of interest" description="Disordered" evidence="1">
    <location>
        <begin position="321"/>
        <end position="345"/>
    </location>
</feature>
<feature type="region of interest" description="Disordered" evidence="1">
    <location>
        <begin position="1"/>
        <end position="169"/>
    </location>
</feature>